<dbReference type="AlphaFoldDB" id="A0AAU8RPC1"/>
<keyword evidence="1" id="KW-1133">Transmembrane helix</keyword>
<reference evidence="2 3" key="1">
    <citation type="journal article" date="2013" name="J. Biotechnol.">
        <title>Genome sequence of Corynebacterium pseudotuberculosis biovar equi strain 258 and prediction of antigenic targets to improve biotechnological vaccine production.</title>
        <authorList>
            <person name="Soares S.C."/>
            <person name="Trost E."/>
            <person name="Ramos R.T."/>
            <person name="Carneiro A.R."/>
            <person name="Santos A.R."/>
            <person name="Pinto A.C."/>
            <person name="Barbosa E."/>
            <person name="Aburjaile F."/>
            <person name="Ali A."/>
            <person name="Diniz C.A."/>
            <person name="Hassan S.S."/>
            <person name="Fiaux K."/>
            <person name="Guimaraes L.C."/>
            <person name="Bakhtiar S.M."/>
            <person name="Pereira U."/>
            <person name="Almeida S.S."/>
            <person name="Abreu V.A."/>
            <person name="Rocha F.S."/>
            <person name="Dorella F.A."/>
            <person name="Miyoshi A."/>
            <person name="Silva A."/>
            <person name="Azevedo V."/>
            <person name="Tauch A."/>
        </authorList>
    </citation>
    <scope>NUCLEOTIDE SEQUENCE [LARGE SCALE GENOMIC DNA]</scope>
    <source>
        <strain evidence="2 3">258</strain>
    </source>
</reference>
<dbReference type="InterPro" id="IPR043857">
    <property type="entry name" value="DUF5819"/>
</dbReference>
<accession>A0AAU8RPC1</accession>
<evidence type="ECO:0000313" key="2">
    <source>
        <dbReference type="EMBL" id="AJF93827.1"/>
    </source>
</evidence>
<evidence type="ECO:0000313" key="3">
    <source>
        <dbReference type="Proteomes" id="UP000006465"/>
    </source>
</evidence>
<gene>
    <name evidence="2" type="ORF">CP258_00685</name>
</gene>
<sequence length="231" mass="25756">MSITKKEWREYSPLKSVSYCLFTWLSIIAIALYAISALLYNLPDGYGKQRIAKTNSLMDPVFTQNWSLFAPEAPLTDVGFLARIKTNGADQEFQDISSPALNREKGKLIPDRKYRLLSGAFVAYVQAEEALYDAAHGEGSYPGVFMASNSVINSMMEETGSIGKEEKNTYRAMTELFYSVAASFLEAEGVSSRYLCDEGDSMQVRIVGVPISGMTDRDDEVEVRNLRWASC</sequence>
<dbReference type="EMBL" id="CP003540">
    <property type="protein sequence ID" value="AJF93827.1"/>
    <property type="molecule type" value="Genomic_DNA"/>
</dbReference>
<evidence type="ECO:0000256" key="1">
    <source>
        <dbReference type="SAM" id="Phobius"/>
    </source>
</evidence>
<dbReference type="Proteomes" id="UP000006465">
    <property type="component" value="Chromosome"/>
</dbReference>
<dbReference type="RefSeq" id="WP_032802236.1">
    <property type="nucleotide sequence ID" value="NC_017945.3"/>
</dbReference>
<dbReference type="KEGG" id="coe:CP258_00685"/>
<keyword evidence="1" id="KW-0472">Membrane</keyword>
<proteinExistence type="predicted"/>
<name>A0AAU8RPC1_CORPS</name>
<protein>
    <recommendedName>
        <fullName evidence="4">Secreted protein</fullName>
    </recommendedName>
</protein>
<feature type="transmembrane region" description="Helical" evidence="1">
    <location>
        <begin position="21"/>
        <end position="40"/>
    </location>
</feature>
<evidence type="ECO:0008006" key="4">
    <source>
        <dbReference type="Google" id="ProtNLM"/>
    </source>
</evidence>
<keyword evidence="1" id="KW-0812">Transmembrane</keyword>
<dbReference type="Pfam" id="PF19136">
    <property type="entry name" value="DUF5819"/>
    <property type="match status" value="1"/>
</dbReference>
<organism evidence="2 3">
    <name type="scientific">Corynebacterium pseudotuberculosis 258</name>
    <dbReference type="NCBI Taxonomy" id="1168865"/>
    <lineage>
        <taxon>Bacteria</taxon>
        <taxon>Bacillati</taxon>
        <taxon>Actinomycetota</taxon>
        <taxon>Actinomycetes</taxon>
        <taxon>Mycobacteriales</taxon>
        <taxon>Corynebacteriaceae</taxon>
        <taxon>Corynebacterium</taxon>
    </lineage>
</organism>